<protein>
    <submittedName>
        <fullName evidence="2">Transcriptional regulator</fullName>
    </submittedName>
</protein>
<dbReference type="AlphaFoldDB" id="A0A437M7A2"/>
<comment type="similarity">
    <text evidence="1">Belongs to the ros/MucR family.</text>
</comment>
<dbReference type="InterPro" id="IPR008807">
    <property type="entry name" value="ROS_MUCR"/>
</dbReference>
<dbReference type="EMBL" id="SACN01000001">
    <property type="protein sequence ID" value="RVT93507.1"/>
    <property type="molecule type" value="Genomic_DNA"/>
</dbReference>
<gene>
    <name evidence="2" type="ORF">EOD43_06440</name>
</gene>
<dbReference type="Gene3D" id="1.10.10.1550">
    <property type="entry name" value="ROS/MUCR transcriptional regulator protein"/>
    <property type="match status" value="1"/>
</dbReference>
<comment type="caution">
    <text evidence="2">The sequence shown here is derived from an EMBL/GenBank/DDBJ whole genome shotgun (WGS) entry which is preliminary data.</text>
</comment>
<dbReference type="GO" id="GO:0006355">
    <property type="term" value="P:regulation of DNA-templated transcription"/>
    <property type="evidence" value="ECO:0007669"/>
    <property type="project" value="InterPro"/>
</dbReference>
<accession>A0A437M7A2</accession>
<dbReference type="GO" id="GO:0003677">
    <property type="term" value="F:DNA binding"/>
    <property type="evidence" value="ECO:0007669"/>
    <property type="project" value="InterPro"/>
</dbReference>
<dbReference type="Proteomes" id="UP000282971">
    <property type="component" value="Unassembled WGS sequence"/>
</dbReference>
<evidence type="ECO:0000313" key="3">
    <source>
        <dbReference type="Proteomes" id="UP000282971"/>
    </source>
</evidence>
<dbReference type="GO" id="GO:0008270">
    <property type="term" value="F:zinc ion binding"/>
    <property type="evidence" value="ECO:0007669"/>
    <property type="project" value="InterPro"/>
</dbReference>
<dbReference type="Pfam" id="PF05443">
    <property type="entry name" value="ROS_MUCR"/>
    <property type="match status" value="1"/>
</dbReference>
<evidence type="ECO:0000256" key="1">
    <source>
        <dbReference type="ARBA" id="ARBA00007031"/>
    </source>
</evidence>
<dbReference type="OrthoDB" id="9809693at2"/>
<reference evidence="2 3" key="1">
    <citation type="submission" date="2019-01" db="EMBL/GenBank/DDBJ databases">
        <authorList>
            <person name="Chen W.-M."/>
        </authorList>
    </citation>
    <scope>NUCLEOTIDE SEQUENCE [LARGE SCALE GENOMIC DNA]</scope>
    <source>
        <strain evidence="2 3">CCP-7</strain>
    </source>
</reference>
<organism evidence="2 3">
    <name type="scientific">Sphingomonas crocodyli</name>
    <dbReference type="NCBI Taxonomy" id="1979270"/>
    <lineage>
        <taxon>Bacteria</taxon>
        <taxon>Pseudomonadati</taxon>
        <taxon>Pseudomonadota</taxon>
        <taxon>Alphaproteobacteria</taxon>
        <taxon>Sphingomonadales</taxon>
        <taxon>Sphingomonadaceae</taxon>
        <taxon>Sphingomonas</taxon>
    </lineage>
</organism>
<keyword evidence="3" id="KW-1185">Reference proteome</keyword>
<evidence type="ECO:0000313" key="2">
    <source>
        <dbReference type="EMBL" id="RVT93507.1"/>
    </source>
</evidence>
<dbReference type="InterPro" id="IPR041920">
    <property type="entry name" value="ROS/MUCR_sf"/>
</dbReference>
<proteinExistence type="inferred from homology"/>
<name>A0A437M7A2_9SPHN</name>
<sequence length="145" mass="15817">MEAVLNSEDLIGLTAQIVTSHVESNRVNMADVPALIQSVYGALTNLGSPAPVPEVPQEPAVSIRTSVKPDSITCLECGSKQKMLKRHLSNAHGLTPVEYRAKWKLPTSYPLVAPNYADVRRQLAHKIGLGKKEPVKAPTRRKRSS</sequence>